<dbReference type="EMBL" id="JAUSTR010000001">
    <property type="protein sequence ID" value="MDQ0161014.1"/>
    <property type="molecule type" value="Genomic_DNA"/>
</dbReference>
<dbReference type="RefSeq" id="WP_419150942.1">
    <property type="nucleotide sequence ID" value="NZ_JAUSTR010000001.1"/>
</dbReference>
<evidence type="ECO:0000313" key="1">
    <source>
        <dbReference type="EMBL" id="MDQ0161014.1"/>
    </source>
</evidence>
<evidence type="ECO:0008006" key="3">
    <source>
        <dbReference type="Google" id="ProtNLM"/>
    </source>
</evidence>
<organism evidence="1 2">
    <name type="scientific">Aeribacillus alveayuensis</name>
    <dbReference type="NCBI Taxonomy" id="279215"/>
    <lineage>
        <taxon>Bacteria</taxon>
        <taxon>Bacillati</taxon>
        <taxon>Bacillota</taxon>
        <taxon>Bacilli</taxon>
        <taxon>Bacillales</taxon>
        <taxon>Bacillaceae</taxon>
        <taxon>Aeribacillus</taxon>
    </lineage>
</organism>
<keyword evidence="2" id="KW-1185">Reference proteome</keyword>
<proteinExistence type="predicted"/>
<dbReference type="Proteomes" id="UP001225646">
    <property type="component" value="Unassembled WGS sequence"/>
</dbReference>
<protein>
    <recommendedName>
        <fullName evidence="3">NERD domain-containing protein</fullName>
    </recommendedName>
</protein>
<reference evidence="1 2" key="1">
    <citation type="submission" date="2023-07" db="EMBL/GenBank/DDBJ databases">
        <title>Genomic Encyclopedia of Type Strains, Phase IV (KMG-IV): sequencing the most valuable type-strain genomes for metagenomic binning, comparative biology and taxonomic classification.</title>
        <authorList>
            <person name="Goeker M."/>
        </authorList>
    </citation>
    <scope>NUCLEOTIDE SEQUENCE [LARGE SCALE GENOMIC DNA]</scope>
    <source>
        <strain evidence="1 2">DSM 19092</strain>
    </source>
</reference>
<accession>A0ABT9VJC3</accession>
<name>A0ABT9VJC3_9BACI</name>
<sequence length="251" mass="30186">MAQVIKIEDYISRYEIDPYRYSNQFIRYKKIQWDTIKNEVADESLDERKQQFLEHIFYHQIIWASSTVRSQSHVKEKYYKDLYLKNFALRFPDQYFLMYYPVFFIKNAPVESEIILICPTVIFCMTILDGEEDEVVHEGAGHFWIRRSQKGEKRLLAPTIPLNRTEGIVKQALTKAQVEMPVKKLIIHKRGYIHAPKLSFNFRAIDKREYQQWFERMKQHSTPIKHTQLKVVKALLSMCLTNSYERFEFEL</sequence>
<gene>
    <name evidence="1" type="ORF">J2S06_000084</name>
</gene>
<evidence type="ECO:0000313" key="2">
    <source>
        <dbReference type="Proteomes" id="UP001225646"/>
    </source>
</evidence>
<comment type="caution">
    <text evidence="1">The sequence shown here is derived from an EMBL/GenBank/DDBJ whole genome shotgun (WGS) entry which is preliminary data.</text>
</comment>